<sequence length="80" mass="8832">MCASPYWKDIIAEDCPTACGFCETPIGNCTDMATGCNKDLSICVNIYMQDFVKDPLLIAEMTQSKHAHAHSLVVDSELFE</sequence>
<dbReference type="Proteomes" id="UP000054047">
    <property type="component" value="Unassembled WGS sequence"/>
</dbReference>
<feature type="domain" description="ShKT" evidence="1">
    <location>
        <begin position="2"/>
        <end position="22"/>
    </location>
</feature>
<dbReference type="AlphaFoldDB" id="A0A0C2GDH1"/>
<name>A0A0C2GDH1_9BILA</name>
<dbReference type="InterPro" id="IPR003582">
    <property type="entry name" value="ShKT_dom"/>
</dbReference>
<reference evidence="2 3" key="1">
    <citation type="submission" date="2013-12" db="EMBL/GenBank/DDBJ databases">
        <title>Draft genome of the parsitic nematode Ancylostoma duodenale.</title>
        <authorList>
            <person name="Mitreva M."/>
        </authorList>
    </citation>
    <scope>NUCLEOTIDE SEQUENCE [LARGE SCALE GENOMIC DNA]</scope>
    <source>
        <strain evidence="2 3">Zhejiang</strain>
    </source>
</reference>
<proteinExistence type="predicted"/>
<feature type="domain" description="ShKT" evidence="1">
    <location>
        <begin position="28"/>
        <end position="53"/>
    </location>
</feature>
<evidence type="ECO:0000313" key="3">
    <source>
        <dbReference type="Proteomes" id="UP000054047"/>
    </source>
</evidence>
<keyword evidence="3" id="KW-1185">Reference proteome</keyword>
<protein>
    <recommendedName>
        <fullName evidence="1">ShKT domain-containing protein</fullName>
    </recommendedName>
</protein>
<dbReference type="EMBL" id="KN735121">
    <property type="protein sequence ID" value="KIH56894.1"/>
    <property type="molecule type" value="Genomic_DNA"/>
</dbReference>
<accession>A0A0C2GDH1</accession>
<gene>
    <name evidence="2" type="ORF">ANCDUO_12922</name>
</gene>
<evidence type="ECO:0000259" key="1">
    <source>
        <dbReference type="Pfam" id="PF01549"/>
    </source>
</evidence>
<organism evidence="2 3">
    <name type="scientific">Ancylostoma duodenale</name>
    <dbReference type="NCBI Taxonomy" id="51022"/>
    <lineage>
        <taxon>Eukaryota</taxon>
        <taxon>Metazoa</taxon>
        <taxon>Ecdysozoa</taxon>
        <taxon>Nematoda</taxon>
        <taxon>Chromadorea</taxon>
        <taxon>Rhabditida</taxon>
        <taxon>Rhabditina</taxon>
        <taxon>Rhabditomorpha</taxon>
        <taxon>Strongyloidea</taxon>
        <taxon>Ancylostomatidae</taxon>
        <taxon>Ancylostomatinae</taxon>
        <taxon>Ancylostoma</taxon>
    </lineage>
</organism>
<evidence type="ECO:0000313" key="2">
    <source>
        <dbReference type="EMBL" id="KIH56894.1"/>
    </source>
</evidence>
<dbReference type="Pfam" id="PF01549">
    <property type="entry name" value="ShK"/>
    <property type="match status" value="2"/>
</dbReference>